<dbReference type="Proteomes" id="UP000789405">
    <property type="component" value="Unassembled WGS sequence"/>
</dbReference>
<reference evidence="1" key="1">
    <citation type="submission" date="2021-06" db="EMBL/GenBank/DDBJ databases">
        <authorList>
            <person name="Kallberg Y."/>
            <person name="Tangrot J."/>
            <person name="Rosling A."/>
        </authorList>
    </citation>
    <scope>NUCLEOTIDE SEQUENCE</scope>
    <source>
        <strain evidence="1">MA453B</strain>
    </source>
</reference>
<gene>
    <name evidence="1" type="ORF">DERYTH_LOCUS23625</name>
</gene>
<feature type="non-terminal residue" evidence="1">
    <location>
        <position position="1"/>
    </location>
</feature>
<dbReference type="AlphaFoldDB" id="A0A9N9P496"/>
<keyword evidence="2" id="KW-1185">Reference proteome</keyword>
<sequence length="57" mass="6525">TNQPDCQTARKYDKYKIDNSSISINKIENSTVDIQGVVLKIKIINNVSDYNNRPVKK</sequence>
<dbReference type="EMBL" id="CAJVPY010036645">
    <property type="protein sequence ID" value="CAG8802213.1"/>
    <property type="molecule type" value="Genomic_DNA"/>
</dbReference>
<protein>
    <submittedName>
        <fullName evidence="1">8729_t:CDS:1</fullName>
    </submittedName>
</protein>
<organism evidence="1 2">
    <name type="scientific">Dentiscutata erythropus</name>
    <dbReference type="NCBI Taxonomy" id="1348616"/>
    <lineage>
        <taxon>Eukaryota</taxon>
        <taxon>Fungi</taxon>
        <taxon>Fungi incertae sedis</taxon>
        <taxon>Mucoromycota</taxon>
        <taxon>Glomeromycotina</taxon>
        <taxon>Glomeromycetes</taxon>
        <taxon>Diversisporales</taxon>
        <taxon>Gigasporaceae</taxon>
        <taxon>Dentiscutata</taxon>
    </lineage>
</organism>
<accession>A0A9N9P496</accession>
<comment type="caution">
    <text evidence="1">The sequence shown here is derived from an EMBL/GenBank/DDBJ whole genome shotgun (WGS) entry which is preliminary data.</text>
</comment>
<evidence type="ECO:0000313" key="2">
    <source>
        <dbReference type="Proteomes" id="UP000789405"/>
    </source>
</evidence>
<evidence type="ECO:0000313" key="1">
    <source>
        <dbReference type="EMBL" id="CAG8802213.1"/>
    </source>
</evidence>
<name>A0A9N9P496_9GLOM</name>
<feature type="non-terminal residue" evidence="1">
    <location>
        <position position="57"/>
    </location>
</feature>
<proteinExistence type="predicted"/>